<reference evidence="1 2" key="1">
    <citation type="journal article" date="2022" name="Int. J. Syst. Evol. Microbiol.">
        <title>Apilactobacillus apisilvae sp. nov., Nicolia spurrieriana gen. nov. sp. nov., Bombilactobacillus folatiphilus sp. nov. and Bombilactobacillus thymidiniphilus sp. nov., four new lactic acid bacterial isolates from stingless bees Tetragonula carbonaria and Austroplebeia australis.</title>
        <authorList>
            <person name="Oliphant S.A."/>
            <person name="Watson-Haigh N.S."/>
            <person name="Sumby K.M."/>
            <person name="Gardner J."/>
            <person name="Groom S."/>
            <person name="Jiranek V."/>
        </authorList>
    </citation>
    <scope>NUCLEOTIDE SEQUENCE [LARGE SCALE GENOMIC DNA]</scope>
    <source>
        <strain evidence="1 2">SG4_A1</strain>
    </source>
</reference>
<gene>
    <name evidence="1" type="ORF">MOO47_00275</name>
</gene>
<dbReference type="SUPFAM" id="SSF55961">
    <property type="entry name" value="Bet v1-like"/>
    <property type="match status" value="1"/>
</dbReference>
<keyword evidence="2" id="KW-1185">Reference proteome</keyword>
<name>A0ABY4PD25_9LACO</name>
<proteinExistence type="predicted"/>
<sequence>MEVKLFTNEITINSNSNHVKDIIVNIENLLKWNHEISDISSIDNNQFIILRRGAALNKQEIVSVYSNNDIVSYVFTTGTVEYRVDWLISQVKLNTTRVSQTLYLKEKNAFLPIAQLIKPITQNAFRDNLSALRILCEQGEFI</sequence>
<accession>A0ABY4PD25</accession>
<dbReference type="RefSeq" id="WP_249512858.1">
    <property type="nucleotide sequence ID" value="NZ_CP093365.1"/>
</dbReference>
<evidence type="ECO:0000313" key="1">
    <source>
        <dbReference type="EMBL" id="UQS83673.1"/>
    </source>
</evidence>
<evidence type="ECO:0000313" key="2">
    <source>
        <dbReference type="Proteomes" id="UP000831947"/>
    </source>
</evidence>
<dbReference type="Proteomes" id="UP000831947">
    <property type="component" value="Chromosome"/>
</dbReference>
<dbReference type="EMBL" id="CP093365">
    <property type="protein sequence ID" value="UQS83673.1"/>
    <property type="molecule type" value="Genomic_DNA"/>
</dbReference>
<evidence type="ECO:0008006" key="3">
    <source>
        <dbReference type="Google" id="ProtNLM"/>
    </source>
</evidence>
<organism evidence="1 2">
    <name type="scientific">Bombilactobacillus thymidiniphilus</name>
    <dbReference type="NCBI Taxonomy" id="2923363"/>
    <lineage>
        <taxon>Bacteria</taxon>
        <taxon>Bacillati</taxon>
        <taxon>Bacillota</taxon>
        <taxon>Bacilli</taxon>
        <taxon>Lactobacillales</taxon>
        <taxon>Lactobacillaceae</taxon>
        <taxon>Bombilactobacillus</taxon>
    </lineage>
</organism>
<protein>
    <recommendedName>
        <fullName evidence="3">Polyketide cyclase/dehydrase/lipid transport protein</fullName>
    </recommendedName>
</protein>